<evidence type="ECO:0000313" key="1">
    <source>
        <dbReference type="EMBL" id="MBS9523587.1"/>
    </source>
</evidence>
<dbReference type="AlphaFoldDB" id="A0AAP2CKQ0"/>
<accession>A0AAP2CKQ0</accession>
<organism evidence="1 2">
    <name type="scientific">Litoribacter ruber</name>
    <dbReference type="NCBI Taxonomy" id="702568"/>
    <lineage>
        <taxon>Bacteria</taxon>
        <taxon>Pseudomonadati</taxon>
        <taxon>Bacteroidota</taxon>
        <taxon>Cytophagia</taxon>
        <taxon>Cytophagales</taxon>
        <taxon>Cyclobacteriaceae</taxon>
        <taxon>Litoribacter</taxon>
    </lineage>
</organism>
<protein>
    <submittedName>
        <fullName evidence="1">Uncharacterized protein</fullName>
    </submittedName>
</protein>
<name>A0AAP2CKQ0_9BACT</name>
<sequence>MKKVTINVPDDKYLFFLELIESLGFDQEGTEIPEAHNSLVRERIKNSEEDKLLTWKEGRKQLKLK</sequence>
<keyword evidence="2" id="KW-1185">Reference proteome</keyword>
<proteinExistence type="predicted"/>
<evidence type="ECO:0000313" key="2">
    <source>
        <dbReference type="Proteomes" id="UP001319104"/>
    </source>
</evidence>
<gene>
    <name evidence="1" type="ORF">KI659_06105</name>
</gene>
<comment type="caution">
    <text evidence="1">The sequence shown here is derived from an EMBL/GenBank/DDBJ whole genome shotgun (WGS) entry which is preliminary data.</text>
</comment>
<dbReference type="EMBL" id="JAHCMY010000002">
    <property type="protein sequence ID" value="MBS9523587.1"/>
    <property type="molecule type" value="Genomic_DNA"/>
</dbReference>
<reference evidence="1 2" key="1">
    <citation type="submission" date="2021-05" db="EMBL/GenBank/DDBJ databases">
        <authorList>
            <person name="Zhang Z.D."/>
            <person name="Osman G."/>
        </authorList>
    </citation>
    <scope>NUCLEOTIDE SEQUENCE [LARGE SCALE GENOMIC DNA]</scope>
    <source>
        <strain evidence="1 2">KCTC 32217</strain>
    </source>
</reference>
<dbReference type="Proteomes" id="UP001319104">
    <property type="component" value="Unassembled WGS sequence"/>
</dbReference>
<dbReference type="RefSeq" id="WP_213944473.1">
    <property type="nucleotide sequence ID" value="NZ_JAHCMY010000002.1"/>
</dbReference>